<proteinExistence type="predicted"/>
<reference evidence="1 2" key="1">
    <citation type="submission" date="2024-03" db="EMBL/GenBank/DDBJ databases">
        <title>Bacilli Hybrid Assemblies.</title>
        <authorList>
            <person name="Kovac J."/>
        </authorList>
    </citation>
    <scope>NUCLEOTIDE SEQUENCE [LARGE SCALE GENOMIC DNA]</scope>
    <source>
        <strain evidence="1 2">FSL R7-0666</strain>
    </source>
</reference>
<sequence length="183" mass="21203">MYNFELATRYSQMNPSIMKINEVEETLTSTFKAFEIPLHSISSQDYLNDEEVDETSIHKLFTITNKYILSTIQTEDDREAYKDPLLAKLRNTLEYLGFQLKAESSKTRTYNRLIHQHNQGTRVSILLEKESENIVSNFKVYGFANKLVSYLHAQVGVHGMVADDIHNEEFQLYLEALAENDVI</sequence>
<organism evidence="1 2">
    <name type="scientific">Alkalicoccobacillus gibsonii</name>
    <dbReference type="NCBI Taxonomy" id="79881"/>
    <lineage>
        <taxon>Bacteria</taxon>
        <taxon>Bacillati</taxon>
        <taxon>Bacillota</taxon>
        <taxon>Bacilli</taxon>
        <taxon>Bacillales</taxon>
        <taxon>Bacillaceae</taxon>
        <taxon>Alkalicoccobacillus</taxon>
    </lineage>
</organism>
<dbReference type="EMBL" id="JBCITK010000001">
    <property type="protein sequence ID" value="MEN0642377.1"/>
    <property type="molecule type" value="Genomic_DNA"/>
</dbReference>
<accession>A0ABU9VFI6</accession>
<dbReference type="RefSeq" id="WP_343129507.1">
    <property type="nucleotide sequence ID" value="NZ_JBCITK010000001.1"/>
</dbReference>
<gene>
    <name evidence="1" type="ORF">MKY91_04270</name>
</gene>
<evidence type="ECO:0000313" key="2">
    <source>
        <dbReference type="Proteomes" id="UP001418796"/>
    </source>
</evidence>
<dbReference type="Proteomes" id="UP001418796">
    <property type="component" value="Unassembled WGS sequence"/>
</dbReference>
<comment type="caution">
    <text evidence="1">The sequence shown here is derived from an EMBL/GenBank/DDBJ whole genome shotgun (WGS) entry which is preliminary data.</text>
</comment>
<protein>
    <submittedName>
        <fullName evidence="1">Uncharacterized protein</fullName>
    </submittedName>
</protein>
<evidence type="ECO:0000313" key="1">
    <source>
        <dbReference type="EMBL" id="MEN0642377.1"/>
    </source>
</evidence>
<name>A0ABU9VFI6_9BACI</name>
<keyword evidence="2" id="KW-1185">Reference proteome</keyword>